<evidence type="ECO:0000313" key="3">
    <source>
        <dbReference type="Proteomes" id="UP001221757"/>
    </source>
</evidence>
<evidence type="ECO:0000313" key="2">
    <source>
        <dbReference type="EMBL" id="KAJ7697786.1"/>
    </source>
</evidence>
<feature type="compositionally biased region" description="Pro residues" evidence="1">
    <location>
        <begin position="46"/>
        <end position="55"/>
    </location>
</feature>
<reference evidence="2" key="1">
    <citation type="submission" date="2023-03" db="EMBL/GenBank/DDBJ databases">
        <title>Massive genome expansion in bonnet fungi (Mycena s.s.) driven by repeated elements and novel gene families across ecological guilds.</title>
        <authorList>
            <consortium name="Lawrence Berkeley National Laboratory"/>
            <person name="Harder C.B."/>
            <person name="Miyauchi S."/>
            <person name="Viragh M."/>
            <person name="Kuo A."/>
            <person name="Thoen E."/>
            <person name="Andreopoulos B."/>
            <person name="Lu D."/>
            <person name="Skrede I."/>
            <person name="Drula E."/>
            <person name="Henrissat B."/>
            <person name="Morin E."/>
            <person name="Kohler A."/>
            <person name="Barry K."/>
            <person name="LaButti K."/>
            <person name="Morin E."/>
            <person name="Salamov A."/>
            <person name="Lipzen A."/>
            <person name="Mereny Z."/>
            <person name="Hegedus B."/>
            <person name="Baldrian P."/>
            <person name="Stursova M."/>
            <person name="Weitz H."/>
            <person name="Taylor A."/>
            <person name="Grigoriev I.V."/>
            <person name="Nagy L.G."/>
            <person name="Martin F."/>
            <person name="Kauserud H."/>
        </authorList>
    </citation>
    <scope>NUCLEOTIDE SEQUENCE</scope>
    <source>
        <strain evidence="2">CBHHK067</strain>
    </source>
</reference>
<gene>
    <name evidence="2" type="ORF">B0H17DRAFT_1197125</name>
</gene>
<organism evidence="2 3">
    <name type="scientific">Mycena rosella</name>
    <name type="common">Pink bonnet</name>
    <name type="synonym">Agaricus rosellus</name>
    <dbReference type="NCBI Taxonomy" id="1033263"/>
    <lineage>
        <taxon>Eukaryota</taxon>
        <taxon>Fungi</taxon>
        <taxon>Dikarya</taxon>
        <taxon>Basidiomycota</taxon>
        <taxon>Agaricomycotina</taxon>
        <taxon>Agaricomycetes</taxon>
        <taxon>Agaricomycetidae</taxon>
        <taxon>Agaricales</taxon>
        <taxon>Marasmiineae</taxon>
        <taxon>Mycenaceae</taxon>
        <taxon>Mycena</taxon>
    </lineage>
</organism>
<dbReference type="AlphaFoldDB" id="A0AAD7DTK7"/>
<evidence type="ECO:0000256" key="1">
    <source>
        <dbReference type="SAM" id="MobiDB-lite"/>
    </source>
</evidence>
<name>A0AAD7DTK7_MYCRO</name>
<keyword evidence="3" id="KW-1185">Reference proteome</keyword>
<dbReference type="EMBL" id="JARKIE010000028">
    <property type="protein sequence ID" value="KAJ7697786.1"/>
    <property type="molecule type" value="Genomic_DNA"/>
</dbReference>
<feature type="region of interest" description="Disordered" evidence="1">
    <location>
        <begin position="1"/>
        <end position="81"/>
    </location>
</feature>
<dbReference type="Proteomes" id="UP001221757">
    <property type="component" value="Unassembled WGS sequence"/>
</dbReference>
<comment type="caution">
    <text evidence="2">The sequence shown here is derived from an EMBL/GenBank/DDBJ whole genome shotgun (WGS) entry which is preliminary data.</text>
</comment>
<proteinExistence type="predicted"/>
<protein>
    <submittedName>
        <fullName evidence="2">Uncharacterized protein</fullName>
    </submittedName>
</protein>
<sequence>MNPVPPLPPHPHRPRPPSTFTAVQSRKSEDERPTQRRLTLPSHPSSRPPTLPAPPQSRLHARAASSYPPATNGPRTSACPTRGDACAFAVVARMRRADISSSNRRAEKHVPGGTLNTRRVHSSRSDPIRDSAHPARLVLTHPPHHQLRSHGSFPPPAIPQSSAPVVFRPHTPLSAPVNFCVGVAPSIRTRHA</sequence>
<feature type="region of interest" description="Disordered" evidence="1">
    <location>
        <begin position="99"/>
        <end position="129"/>
    </location>
</feature>
<accession>A0AAD7DTK7</accession>